<reference evidence="2" key="1">
    <citation type="submission" date="2017-06" db="EMBL/GenBank/DDBJ databases">
        <authorList>
            <person name="Cremers G."/>
        </authorList>
    </citation>
    <scope>NUCLEOTIDE SEQUENCE [LARGE SCALE GENOMIC DNA]</scope>
</reference>
<organism evidence="1 2">
    <name type="scientific">Candidatus Methanoperedens nitratireducens</name>
    <dbReference type="NCBI Taxonomy" id="1392998"/>
    <lineage>
        <taxon>Archaea</taxon>
        <taxon>Methanobacteriati</taxon>
        <taxon>Methanobacteriota</taxon>
        <taxon>Stenosarchaea group</taxon>
        <taxon>Methanomicrobia</taxon>
        <taxon>Methanosarcinales</taxon>
        <taxon>ANME-2 cluster</taxon>
        <taxon>Candidatus Methanoperedentaceae</taxon>
        <taxon>Candidatus Methanoperedens</taxon>
    </lineage>
</organism>
<evidence type="ECO:0008006" key="3">
    <source>
        <dbReference type="Google" id="ProtNLM"/>
    </source>
</evidence>
<evidence type="ECO:0000313" key="1">
    <source>
        <dbReference type="EMBL" id="SNQ62645.1"/>
    </source>
</evidence>
<keyword evidence="2" id="KW-1185">Reference proteome</keyword>
<dbReference type="AlphaFoldDB" id="A0A284VTM5"/>
<dbReference type="Proteomes" id="UP000218615">
    <property type="component" value="Unassembled WGS sequence"/>
</dbReference>
<accession>A0A284VTM5</accession>
<evidence type="ECO:0000313" key="2">
    <source>
        <dbReference type="Proteomes" id="UP000218615"/>
    </source>
</evidence>
<gene>
    <name evidence="1" type="ORF">MNV_80046</name>
</gene>
<protein>
    <recommendedName>
        <fullName evidence="3">SAM-dependent methyltransferase</fullName>
    </recommendedName>
</protein>
<name>A0A284VTM5_9EURY</name>
<proteinExistence type="predicted"/>
<dbReference type="OrthoDB" id="175699at2157"/>
<dbReference type="EMBL" id="FZMP01000229">
    <property type="protein sequence ID" value="SNQ62645.1"/>
    <property type="molecule type" value="Genomic_DNA"/>
</dbReference>
<sequence length="241" mass="27860">MAKQLNLKDVVLIGRTFDEYYRMFDLGNISLKNETVLDVASGVSSFCAEANAKGYDVTASDRIYKSSASDIGQKCARDLDTVIKQLPDIADLYVWDYFKDIPSLKAQREMAYKLFVRDFKKYGQERYVPVEYPVTDFGEDQFTISLVSHFLFLYEDRLDYEFHKRTILELLRITSKEIRIFPIVNLKGKRSSLVESLMCDEDFEQSTMSIRNVGYEFMKNGNEMLVIKNKETGTPSPNRSS</sequence>
<dbReference type="RefSeq" id="WP_096207176.1">
    <property type="nucleotide sequence ID" value="NZ_FZMP01000229.1"/>
</dbReference>